<dbReference type="EMBL" id="GISG01105251">
    <property type="protein sequence ID" value="MBA4637534.1"/>
    <property type="molecule type" value="Transcribed_RNA"/>
</dbReference>
<reference evidence="1" key="2">
    <citation type="submission" date="2020-07" db="EMBL/GenBank/DDBJ databases">
        <authorList>
            <person name="Vera ALvarez R."/>
            <person name="Arias-Moreno D.M."/>
            <person name="Jimenez-Jacinto V."/>
            <person name="Jimenez-Bremont J.F."/>
            <person name="Swaminathan K."/>
            <person name="Moose S.P."/>
            <person name="Guerrero-Gonzalez M.L."/>
            <person name="Marino-Ramirez L."/>
            <person name="Landsman D."/>
            <person name="Rodriguez-Kessler M."/>
            <person name="Delgado-Sanchez P."/>
        </authorList>
    </citation>
    <scope>NUCLEOTIDE SEQUENCE</scope>
    <source>
        <tissue evidence="1">Cladode</tissue>
    </source>
</reference>
<protein>
    <submittedName>
        <fullName evidence="1">Uncharacterized protein</fullName>
    </submittedName>
</protein>
<accession>A0A7C8Z9F2</accession>
<name>A0A7C8Z9F2_OPUST</name>
<sequence>MHAESKDPTMPQYINLQAILFKASREPTHIQHVEPKGDRICSSQESSKCDHISVFSVDKLEFSSFCSKHPEPLGDLLPIITIFDHWDYKRRKTEHILTVEKDEVRQFTIPQKHIPKGDCISFLGGSLH</sequence>
<organism evidence="1">
    <name type="scientific">Opuntia streptacantha</name>
    <name type="common">Prickly pear cactus</name>
    <name type="synonym">Opuntia cardona</name>
    <dbReference type="NCBI Taxonomy" id="393608"/>
    <lineage>
        <taxon>Eukaryota</taxon>
        <taxon>Viridiplantae</taxon>
        <taxon>Streptophyta</taxon>
        <taxon>Embryophyta</taxon>
        <taxon>Tracheophyta</taxon>
        <taxon>Spermatophyta</taxon>
        <taxon>Magnoliopsida</taxon>
        <taxon>eudicotyledons</taxon>
        <taxon>Gunneridae</taxon>
        <taxon>Pentapetalae</taxon>
        <taxon>Caryophyllales</taxon>
        <taxon>Cactineae</taxon>
        <taxon>Cactaceae</taxon>
        <taxon>Opuntioideae</taxon>
        <taxon>Opuntia</taxon>
    </lineage>
</organism>
<reference evidence="1" key="1">
    <citation type="journal article" date="2013" name="J. Plant Res.">
        <title>Effect of fungi and light on seed germination of three Opuntia species from semiarid lands of central Mexico.</title>
        <authorList>
            <person name="Delgado-Sanchez P."/>
            <person name="Jimenez-Bremont J.F."/>
            <person name="Guerrero-Gonzalez Mde L."/>
            <person name="Flores J."/>
        </authorList>
    </citation>
    <scope>NUCLEOTIDE SEQUENCE</scope>
    <source>
        <tissue evidence="1">Cladode</tissue>
    </source>
</reference>
<proteinExistence type="predicted"/>
<evidence type="ECO:0000313" key="1">
    <source>
        <dbReference type="EMBL" id="MBA4637534.1"/>
    </source>
</evidence>
<dbReference type="AlphaFoldDB" id="A0A7C8Z9F2"/>